<organism evidence="15 16">
    <name type="scientific">Tieghemostelium lacteum</name>
    <name type="common">Slime mold</name>
    <name type="synonym">Dictyostelium lacteum</name>
    <dbReference type="NCBI Taxonomy" id="361077"/>
    <lineage>
        <taxon>Eukaryota</taxon>
        <taxon>Amoebozoa</taxon>
        <taxon>Evosea</taxon>
        <taxon>Eumycetozoa</taxon>
        <taxon>Dictyostelia</taxon>
        <taxon>Dictyosteliales</taxon>
        <taxon>Raperosteliaceae</taxon>
        <taxon>Tieghemostelium</taxon>
    </lineage>
</organism>
<dbReference type="InterPro" id="IPR020610">
    <property type="entry name" value="Thiolase_AS"/>
</dbReference>
<dbReference type="InParanoid" id="A0A152A212"/>
<dbReference type="InterPro" id="IPR020617">
    <property type="entry name" value="Thiolase_C"/>
</dbReference>
<sequence length="418" mass="43982">MSNETFLDRINHIKNHLTPTFLHKVVIVSYGRSPIGGFQGSLSSLSAVEIAAQTIKGVLDKCKLSPDLIDEVILGNVISGAIGQAPAKQAALKAGLPTSVPCTVVNKVCASGMKATMIGTQLIQTGAANVVLVGGMESMSNVPYYLNSKARTGGLRLGNSELVDGLMKDGLTDPFGGYPMGVAAEKCSVSEGISKDQQDQYALSSYERSIASHQNQLFSNEIIPIETTNSKKQKITVTVDEEINNVNYKKLAGLKSVFQKEGGCVTAGNSSTLSDGASILILMSEQRAKELQMPIIAYIRGMADASQEPILFPTTPALAIPKSLATAGISLDQVDFFEINEAFAVVALANMKRLQIPISKINMFGGSVSLGHPLGSSGSRILCTLISVLKHNKASIGVASICNGGGGASSIVIELHKE</sequence>
<evidence type="ECO:0000256" key="7">
    <source>
        <dbReference type="ARBA" id="ARBA00022946"/>
    </source>
</evidence>
<feature type="active site" description="Proton acceptor" evidence="11">
    <location>
        <position position="372"/>
    </location>
</feature>
<evidence type="ECO:0000256" key="9">
    <source>
        <dbReference type="ARBA" id="ARBA00023128"/>
    </source>
</evidence>
<keyword evidence="7" id="KW-0809">Transit peptide</keyword>
<dbReference type="InterPro" id="IPR002155">
    <property type="entry name" value="Thiolase"/>
</dbReference>
<dbReference type="Gene3D" id="3.40.47.10">
    <property type="match status" value="1"/>
</dbReference>
<comment type="subcellular location">
    <subcellularLocation>
        <location evidence="1">Mitochondrion</location>
    </subcellularLocation>
</comment>
<dbReference type="CDD" id="cd00751">
    <property type="entry name" value="thiolase"/>
    <property type="match status" value="1"/>
</dbReference>
<evidence type="ECO:0000256" key="3">
    <source>
        <dbReference type="ARBA" id="ARBA00011881"/>
    </source>
</evidence>
<dbReference type="EC" id="2.3.1.9" evidence="4"/>
<dbReference type="OMA" id="SMGTFGE"/>
<accession>A0A152A212</accession>
<dbReference type="Pfam" id="PF02803">
    <property type="entry name" value="Thiolase_C"/>
    <property type="match status" value="1"/>
</dbReference>
<dbReference type="PROSITE" id="PS00737">
    <property type="entry name" value="THIOLASE_2"/>
    <property type="match status" value="1"/>
</dbReference>
<keyword evidence="5 12" id="KW-0808">Transferase</keyword>
<dbReference type="PROSITE" id="PS00099">
    <property type="entry name" value="THIOLASE_3"/>
    <property type="match status" value="1"/>
</dbReference>
<dbReference type="AlphaFoldDB" id="A0A152A212"/>
<keyword evidence="16" id="KW-1185">Reference proteome</keyword>
<dbReference type="NCBIfam" id="TIGR01930">
    <property type="entry name" value="AcCoA-C-Actrans"/>
    <property type="match status" value="1"/>
</dbReference>
<evidence type="ECO:0000313" key="16">
    <source>
        <dbReference type="Proteomes" id="UP000076078"/>
    </source>
</evidence>
<dbReference type="SUPFAM" id="SSF53901">
    <property type="entry name" value="Thiolase-like"/>
    <property type="match status" value="2"/>
</dbReference>
<dbReference type="PANTHER" id="PTHR18919:SF156">
    <property type="entry name" value="ACETYL-COA ACETYLTRANSFERASE, MITOCHONDRIAL"/>
    <property type="match status" value="1"/>
</dbReference>
<dbReference type="EMBL" id="LODT01000016">
    <property type="protein sequence ID" value="KYR00157.1"/>
    <property type="molecule type" value="Genomic_DNA"/>
</dbReference>
<evidence type="ECO:0000256" key="5">
    <source>
        <dbReference type="ARBA" id="ARBA00022679"/>
    </source>
</evidence>
<proteinExistence type="inferred from homology"/>
<name>A0A152A212_TIELA</name>
<dbReference type="GO" id="GO:0005739">
    <property type="term" value="C:mitochondrion"/>
    <property type="evidence" value="ECO:0007669"/>
    <property type="project" value="UniProtKB-SubCell"/>
</dbReference>
<dbReference type="InterPro" id="IPR020613">
    <property type="entry name" value="Thiolase_CS"/>
</dbReference>
<evidence type="ECO:0000256" key="12">
    <source>
        <dbReference type="RuleBase" id="RU003557"/>
    </source>
</evidence>
<feature type="domain" description="Thiolase C-terminal" evidence="14">
    <location>
        <begin position="294"/>
        <end position="414"/>
    </location>
</feature>
<dbReference type="InterPro" id="IPR016039">
    <property type="entry name" value="Thiolase-like"/>
</dbReference>
<dbReference type="InterPro" id="IPR020616">
    <property type="entry name" value="Thiolase_N"/>
</dbReference>
<dbReference type="GO" id="GO:0003985">
    <property type="term" value="F:acetyl-CoA C-acetyltransferase activity"/>
    <property type="evidence" value="ECO:0007669"/>
    <property type="project" value="UniProtKB-EC"/>
</dbReference>
<feature type="active site" description="Proton acceptor" evidence="11">
    <location>
        <position position="402"/>
    </location>
</feature>
<keyword evidence="6" id="KW-0479">Metal-binding</keyword>
<dbReference type="FunFam" id="3.40.47.10:FF:000007">
    <property type="entry name" value="acetyl-CoA acetyltransferase, mitochondrial"/>
    <property type="match status" value="1"/>
</dbReference>
<dbReference type="STRING" id="361077.A0A152A212"/>
<dbReference type="GO" id="GO:0046872">
    <property type="term" value="F:metal ion binding"/>
    <property type="evidence" value="ECO:0007669"/>
    <property type="project" value="UniProtKB-KW"/>
</dbReference>
<evidence type="ECO:0000313" key="15">
    <source>
        <dbReference type="EMBL" id="KYR00157.1"/>
    </source>
</evidence>
<evidence type="ECO:0000256" key="11">
    <source>
        <dbReference type="PIRSR" id="PIRSR000429-1"/>
    </source>
</evidence>
<keyword evidence="9" id="KW-0496">Mitochondrion</keyword>
<dbReference type="PANTHER" id="PTHR18919">
    <property type="entry name" value="ACETYL-COA C-ACYLTRANSFERASE"/>
    <property type="match status" value="1"/>
</dbReference>
<dbReference type="Proteomes" id="UP000076078">
    <property type="component" value="Unassembled WGS sequence"/>
</dbReference>
<evidence type="ECO:0000256" key="4">
    <source>
        <dbReference type="ARBA" id="ARBA00012705"/>
    </source>
</evidence>
<comment type="caution">
    <text evidence="15">The sequence shown here is derived from an EMBL/GenBank/DDBJ whole genome shotgun (WGS) entry which is preliminary data.</text>
</comment>
<feature type="domain" description="Thiolase N-terminal" evidence="13">
    <location>
        <begin position="25"/>
        <end position="286"/>
    </location>
</feature>
<evidence type="ECO:0000256" key="6">
    <source>
        <dbReference type="ARBA" id="ARBA00022723"/>
    </source>
</evidence>
<dbReference type="PIRSF" id="PIRSF000429">
    <property type="entry name" value="Ac-CoA_Ac_transf"/>
    <property type="match status" value="1"/>
</dbReference>
<evidence type="ECO:0000256" key="10">
    <source>
        <dbReference type="ARBA" id="ARBA00023315"/>
    </source>
</evidence>
<keyword evidence="10 12" id="KW-0012">Acyltransferase</keyword>
<feature type="active site" description="Acyl-thioester intermediate" evidence="11">
    <location>
        <position position="109"/>
    </location>
</feature>
<dbReference type="GO" id="GO:0006635">
    <property type="term" value="P:fatty acid beta-oxidation"/>
    <property type="evidence" value="ECO:0007669"/>
    <property type="project" value="TreeGrafter"/>
</dbReference>
<evidence type="ECO:0000256" key="8">
    <source>
        <dbReference type="ARBA" id="ARBA00022958"/>
    </source>
</evidence>
<dbReference type="Pfam" id="PF00108">
    <property type="entry name" value="Thiolase_N"/>
    <property type="match status" value="1"/>
</dbReference>
<reference evidence="15 16" key="1">
    <citation type="submission" date="2015-12" db="EMBL/GenBank/DDBJ databases">
        <title>Dictyostelia acquired genes for synthesis and detection of signals that induce cell-type specialization by lateral gene transfer from prokaryotes.</title>
        <authorList>
            <person name="Gloeckner G."/>
            <person name="Schaap P."/>
        </authorList>
    </citation>
    <scope>NUCLEOTIDE SEQUENCE [LARGE SCALE GENOMIC DNA]</scope>
    <source>
        <strain evidence="15 16">TK</strain>
    </source>
</reference>
<evidence type="ECO:0000256" key="1">
    <source>
        <dbReference type="ARBA" id="ARBA00004173"/>
    </source>
</evidence>
<evidence type="ECO:0000259" key="13">
    <source>
        <dbReference type="Pfam" id="PF00108"/>
    </source>
</evidence>
<keyword evidence="8" id="KW-0630">Potassium</keyword>
<comment type="subunit">
    <text evidence="3">Homotetramer.</text>
</comment>
<evidence type="ECO:0000256" key="2">
    <source>
        <dbReference type="ARBA" id="ARBA00010982"/>
    </source>
</evidence>
<evidence type="ECO:0000259" key="14">
    <source>
        <dbReference type="Pfam" id="PF02803"/>
    </source>
</evidence>
<dbReference type="OrthoDB" id="5404651at2759"/>
<protein>
    <recommendedName>
        <fullName evidence="4">acetyl-CoA C-acetyltransferase</fullName>
        <ecNumber evidence="4">2.3.1.9</ecNumber>
    </recommendedName>
</protein>
<gene>
    <name evidence="15" type="ORF">DLAC_03310</name>
</gene>
<comment type="similarity">
    <text evidence="2 12">Belongs to the thiolase-like superfamily. Thiolase family.</text>
</comment>